<name>A0A2P2Q4C9_RHIMU</name>
<evidence type="ECO:0000313" key="1">
    <source>
        <dbReference type="EMBL" id="MBX61804.1"/>
    </source>
</evidence>
<organism evidence="1">
    <name type="scientific">Rhizophora mucronata</name>
    <name type="common">Asiatic mangrove</name>
    <dbReference type="NCBI Taxonomy" id="61149"/>
    <lineage>
        <taxon>Eukaryota</taxon>
        <taxon>Viridiplantae</taxon>
        <taxon>Streptophyta</taxon>
        <taxon>Embryophyta</taxon>
        <taxon>Tracheophyta</taxon>
        <taxon>Spermatophyta</taxon>
        <taxon>Magnoliopsida</taxon>
        <taxon>eudicotyledons</taxon>
        <taxon>Gunneridae</taxon>
        <taxon>Pentapetalae</taxon>
        <taxon>rosids</taxon>
        <taxon>fabids</taxon>
        <taxon>Malpighiales</taxon>
        <taxon>Rhizophoraceae</taxon>
        <taxon>Rhizophora</taxon>
    </lineage>
</organism>
<protein>
    <submittedName>
        <fullName evidence="1">Uncharacterized protein</fullName>
    </submittedName>
</protein>
<dbReference type="AlphaFoldDB" id="A0A2P2Q4C9"/>
<proteinExistence type="predicted"/>
<dbReference type="EMBL" id="GGEC01081320">
    <property type="protein sequence ID" value="MBX61804.1"/>
    <property type="molecule type" value="Transcribed_RNA"/>
</dbReference>
<reference evidence="1" key="1">
    <citation type="submission" date="2018-02" db="EMBL/GenBank/DDBJ databases">
        <title>Rhizophora mucronata_Transcriptome.</title>
        <authorList>
            <person name="Meera S.P."/>
            <person name="Sreeshan A."/>
            <person name="Augustine A."/>
        </authorList>
    </citation>
    <scope>NUCLEOTIDE SEQUENCE</scope>
    <source>
        <tissue evidence="1">Leaf</tissue>
    </source>
</reference>
<accession>A0A2P2Q4C9</accession>
<sequence>MECSYVAYCNCFDQPELL</sequence>